<proteinExistence type="predicted"/>
<dbReference type="Proteomes" id="UP001175226">
    <property type="component" value="Unassembled WGS sequence"/>
</dbReference>
<name>A0AA39IYT6_9AGAR</name>
<reference evidence="1" key="1">
    <citation type="submission" date="2023-06" db="EMBL/GenBank/DDBJ databases">
        <authorList>
            <consortium name="Lawrence Berkeley National Laboratory"/>
            <person name="Ahrendt S."/>
            <person name="Sahu N."/>
            <person name="Indic B."/>
            <person name="Wong-Bajracharya J."/>
            <person name="Merenyi Z."/>
            <person name="Ke H.-M."/>
            <person name="Monk M."/>
            <person name="Kocsube S."/>
            <person name="Drula E."/>
            <person name="Lipzen A."/>
            <person name="Balint B."/>
            <person name="Henrissat B."/>
            <person name="Andreopoulos B."/>
            <person name="Martin F.M."/>
            <person name="Harder C.B."/>
            <person name="Rigling D."/>
            <person name="Ford K.L."/>
            <person name="Foster G.D."/>
            <person name="Pangilinan J."/>
            <person name="Papanicolaou A."/>
            <person name="Barry K."/>
            <person name="LaButti K."/>
            <person name="Viragh M."/>
            <person name="Koriabine M."/>
            <person name="Yan M."/>
            <person name="Riley R."/>
            <person name="Champramary S."/>
            <person name="Plett K.L."/>
            <person name="Tsai I.J."/>
            <person name="Slot J."/>
            <person name="Sipos G."/>
            <person name="Plett J."/>
            <person name="Nagy L.G."/>
            <person name="Grigoriev I.V."/>
        </authorList>
    </citation>
    <scope>NUCLEOTIDE SEQUENCE</scope>
    <source>
        <strain evidence="1">FPL87.14</strain>
    </source>
</reference>
<accession>A0AA39IYT6</accession>
<protein>
    <submittedName>
        <fullName evidence="1">Uncharacterized protein</fullName>
    </submittedName>
</protein>
<dbReference type="AlphaFoldDB" id="A0AA39IYT6"/>
<dbReference type="EMBL" id="JAUEPT010000086">
    <property type="protein sequence ID" value="KAK0433000.1"/>
    <property type="molecule type" value="Genomic_DNA"/>
</dbReference>
<evidence type="ECO:0000313" key="2">
    <source>
        <dbReference type="Proteomes" id="UP001175226"/>
    </source>
</evidence>
<organism evidence="1 2">
    <name type="scientific">Armillaria borealis</name>
    <dbReference type="NCBI Taxonomy" id="47425"/>
    <lineage>
        <taxon>Eukaryota</taxon>
        <taxon>Fungi</taxon>
        <taxon>Dikarya</taxon>
        <taxon>Basidiomycota</taxon>
        <taxon>Agaricomycotina</taxon>
        <taxon>Agaricomycetes</taxon>
        <taxon>Agaricomycetidae</taxon>
        <taxon>Agaricales</taxon>
        <taxon>Marasmiineae</taxon>
        <taxon>Physalacriaceae</taxon>
        <taxon>Armillaria</taxon>
    </lineage>
</organism>
<keyword evidence="2" id="KW-1185">Reference proteome</keyword>
<gene>
    <name evidence="1" type="ORF">EV421DRAFT_1741871</name>
</gene>
<comment type="caution">
    <text evidence="1">The sequence shown here is derived from an EMBL/GenBank/DDBJ whole genome shotgun (WGS) entry which is preliminary data.</text>
</comment>
<sequence length="115" mass="13331">MSLSDHRAYEKFNIRCLKYHKQSSKWQELLDKYNAENREPDPLWPMIWVLEYRAIGVEPDIHLESSEQFAEDLNPETLAKAREGAGTLDLDLELDGLPTPLLCMVAFSRDSYQST</sequence>
<evidence type="ECO:0000313" key="1">
    <source>
        <dbReference type="EMBL" id="KAK0433000.1"/>
    </source>
</evidence>